<dbReference type="Pfam" id="PF00072">
    <property type="entry name" value="Response_reg"/>
    <property type="match status" value="1"/>
</dbReference>
<dbReference type="FunFam" id="3.40.50.2300:FF:000138">
    <property type="entry name" value="Two-component system sensor histidine kinase/response regulator"/>
    <property type="match status" value="1"/>
</dbReference>
<dbReference type="InterPro" id="IPR005467">
    <property type="entry name" value="His_kinase_dom"/>
</dbReference>
<dbReference type="InterPro" id="IPR018062">
    <property type="entry name" value="HTH_AraC-typ_CS"/>
</dbReference>
<evidence type="ECO:0000256" key="5">
    <source>
        <dbReference type="ARBA" id="ARBA00023125"/>
    </source>
</evidence>
<dbReference type="Pfam" id="PF12833">
    <property type="entry name" value="HTH_18"/>
    <property type="match status" value="1"/>
</dbReference>
<organism evidence="12 13">
    <name type="scientific">Neolewinella aurantiaca</name>
    <dbReference type="NCBI Taxonomy" id="2602767"/>
    <lineage>
        <taxon>Bacteria</taxon>
        <taxon>Pseudomonadati</taxon>
        <taxon>Bacteroidota</taxon>
        <taxon>Saprospiria</taxon>
        <taxon>Saprospirales</taxon>
        <taxon>Lewinellaceae</taxon>
        <taxon>Neolewinella</taxon>
    </lineage>
</organism>
<dbReference type="InterPro" id="IPR003594">
    <property type="entry name" value="HATPase_dom"/>
</dbReference>
<evidence type="ECO:0000256" key="6">
    <source>
        <dbReference type="ARBA" id="ARBA00023163"/>
    </source>
</evidence>
<dbReference type="PRINTS" id="PR00344">
    <property type="entry name" value="BCTRLSENSOR"/>
</dbReference>
<dbReference type="SMART" id="SM00388">
    <property type="entry name" value="HisKA"/>
    <property type="match status" value="1"/>
</dbReference>
<proteinExistence type="predicted"/>
<dbReference type="InterPro" id="IPR036890">
    <property type="entry name" value="HATPase_C_sf"/>
</dbReference>
<keyword evidence="5" id="KW-0238">DNA-binding</keyword>
<feature type="transmembrane region" description="Helical" evidence="8">
    <location>
        <begin position="226"/>
        <end position="243"/>
    </location>
</feature>
<dbReference type="SMART" id="SM00387">
    <property type="entry name" value="HATPase_c"/>
    <property type="match status" value="1"/>
</dbReference>
<dbReference type="InterPro" id="IPR003661">
    <property type="entry name" value="HisK_dim/P_dom"/>
</dbReference>
<protein>
    <recommendedName>
        <fullName evidence="2">histidine kinase</fullName>
        <ecNumber evidence="2">2.7.13.3</ecNumber>
    </recommendedName>
</protein>
<dbReference type="Pfam" id="PF07695">
    <property type="entry name" value="7TMR-DISM_7TM"/>
    <property type="match status" value="1"/>
</dbReference>
<feature type="transmembrane region" description="Helical" evidence="8">
    <location>
        <begin position="201"/>
        <end position="219"/>
    </location>
</feature>
<dbReference type="InterPro" id="IPR004358">
    <property type="entry name" value="Sig_transdc_His_kin-like_C"/>
</dbReference>
<keyword evidence="8" id="KW-1133">Transmembrane helix</keyword>
<evidence type="ECO:0000256" key="3">
    <source>
        <dbReference type="ARBA" id="ARBA00022553"/>
    </source>
</evidence>
<gene>
    <name evidence="12" type="ORF">FUA23_19265</name>
</gene>
<dbReference type="CDD" id="cd00082">
    <property type="entry name" value="HisKA"/>
    <property type="match status" value="1"/>
</dbReference>
<dbReference type="SMART" id="SM00342">
    <property type="entry name" value="HTH_ARAC"/>
    <property type="match status" value="1"/>
</dbReference>
<feature type="domain" description="Histidine kinase" evidence="10">
    <location>
        <begin position="425"/>
        <end position="641"/>
    </location>
</feature>
<evidence type="ECO:0000256" key="4">
    <source>
        <dbReference type="ARBA" id="ARBA00023015"/>
    </source>
</evidence>
<dbReference type="GO" id="GO:0043565">
    <property type="term" value="F:sequence-specific DNA binding"/>
    <property type="evidence" value="ECO:0007669"/>
    <property type="project" value="InterPro"/>
</dbReference>
<name>A0A5C7FPH8_9BACT</name>
<accession>A0A5C7FPH8</accession>
<feature type="modified residue" description="4-aspartylphosphate" evidence="7">
    <location>
        <position position="733"/>
    </location>
</feature>
<evidence type="ECO:0000256" key="2">
    <source>
        <dbReference type="ARBA" id="ARBA00012438"/>
    </source>
</evidence>
<dbReference type="EC" id="2.7.13.3" evidence="2"/>
<dbReference type="GO" id="GO:0003700">
    <property type="term" value="F:DNA-binding transcription factor activity"/>
    <property type="evidence" value="ECO:0007669"/>
    <property type="project" value="InterPro"/>
</dbReference>
<dbReference type="PROSITE" id="PS01124">
    <property type="entry name" value="HTH_ARAC_FAMILY_2"/>
    <property type="match status" value="1"/>
</dbReference>
<dbReference type="Gene3D" id="1.10.10.60">
    <property type="entry name" value="Homeodomain-like"/>
    <property type="match status" value="1"/>
</dbReference>
<dbReference type="PROSITE" id="PS00041">
    <property type="entry name" value="HTH_ARAC_FAMILY_1"/>
    <property type="match status" value="1"/>
</dbReference>
<comment type="caution">
    <text evidence="12">The sequence shown here is derived from an EMBL/GenBank/DDBJ whole genome shotgun (WGS) entry which is preliminary data.</text>
</comment>
<dbReference type="PROSITE" id="PS50109">
    <property type="entry name" value="HIS_KIN"/>
    <property type="match status" value="1"/>
</dbReference>
<dbReference type="SUPFAM" id="SSF46689">
    <property type="entry name" value="Homeodomain-like"/>
    <property type="match status" value="1"/>
</dbReference>
<dbReference type="InterPro" id="IPR009057">
    <property type="entry name" value="Homeodomain-like_sf"/>
</dbReference>
<comment type="catalytic activity">
    <reaction evidence="1">
        <text>ATP + protein L-histidine = ADP + protein N-phospho-L-histidine.</text>
        <dbReference type="EC" id="2.7.13.3"/>
    </reaction>
</comment>
<dbReference type="PANTHER" id="PTHR43547:SF2">
    <property type="entry name" value="HYBRID SIGNAL TRANSDUCTION HISTIDINE KINASE C"/>
    <property type="match status" value="1"/>
</dbReference>
<dbReference type="InterPro" id="IPR018060">
    <property type="entry name" value="HTH_AraC"/>
</dbReference>
<dbReference type="InterPro" id="IPR011623">
    <property type="entry name" value="7TMR_DISM_rcpt_extracell_dom1"/>
</dbReference>
<dbReference type="Pfam" id="PF02518">
    <property type="entry name" value="HATPase_c"/>
    <property type="match status" value="1"/>
</dbReference>
<feature type="transmembrane region" description="Helical" evidence="8">
    <location>
        <begin position="263"/>
        <end position="282"/>
    </location>
</feature>
<dbReference type="GO" id="GO:0000155">
    <property type="term" value="F:phosphorelay sensor kinase activity"/>
    <property type="evidence" value="ECO:0007669"/>
    <property type="project" value="InterPro"/>
</dbReference>
<dbReference type="Gene3D" id="3.40.50.2300">
    <property type="match status" value="1"/>
</dbReference>
<dbReference type="Gene3D" id="1.10.287.130">
    <property type="match status" value="1"/>
</dbReference>
<keyword evidence="8" id="KW-0472">Membrane</keyword>
<evidence type="ECO:0000313" key="13">
    <source>
        <dbReference type="Proteomes" id="UP000321907"/>
    </source>
</evidence>
<dbReference type="SUPFAM" id="SSF52172">
    <property type="entry name" value="CheY-like"/>
    <property type="match status" value="1"/>
</dbReference>
<dbReference type="PROSITE" id="PS50110">
    <property type="entry name" value="RESPONSE_REGULATORY"/>
    <property type="match status" value="1"/>
</dbReference>
<feature type="domain" description="Response regulatory" evidence="11">
    <location>
        <begin position="685"/>
        <end position="800"/>
    </location>
</feature>
<evidence type="ECO:0000313" key="12">
    <source>
        <dbReference type="EMBL" id="TXF86645.1"/>
    </source>
</evidence>
<dbReference type="CDD" id="cd17574">
    <property type="entry name" value="REC_OmpR"/>
    <property type="match status" value="1"/>
</dbReference>
<reference evidence="12 13" key="1">
    <citation type="submission" date="2019-08" db="EMBL/GenBank/DDBJ databases">
        <title>Lewinella sp. strain SSH13 Genome sequencing and assembly.</title>
        <authorList>
            <person name="Kim I."/>
        </authorList>
    </citation>
    <scope>NUCLEOTIDE SEQUENCE [LARGE SCALE GENOMIC DNA]</scope>
    <source>
        <strain evidence="12 13">SSH13</strain>
    </source>
</reference>
<dbReference type="InterPro" id="IPR001789">
    <property type="entry name" value="Sig_transdc_resp-reg_receiver"/>
</dbReference>
<keyword evidence="3 7" id="KW-0597">Phosphoprotein</keyword>
<feature type="transmembrane region" description="Helical" evidence="8">
    <location>
        <begin position="378"/>
        <end position="399"/>
    </location>
</feature>
<dbReference type="Gene3D" id="3.30.565.10">
    <property type="entry name" value="Histidine kinase-like ATPase, C-terminal domain"/>
    <property type="match status" value="1"/>
</dbReference>
<feature type="domain" description="HTH araC/xylS-type" evidence="9">
    <location>
        <begin position="832"/>
        <end position="931"/>
    </location>
</feature>
<evidence type="ECO:0000256" key="7">
    <source>
        <dbReference type="PROSITE-ProRule" id="PRU00169"/>
    </source>
</evidence>
<feature type="transmembrane region" description="Helical" evidence="8">
    <location>
        <begin position="320"/>
        <end position="343"/>
    </location>
</feature>
<keyword evidence="6" id="KW-0804">Transcription</keyword>
<keyword evidence="8" id="KW-0812">Transmembrane</keyword>
<dbReference type="Pfam" id="PF00512">
    <property type="entry name" value="HisKA"/>
    <property type="match status" value="1"/>
</dbReference>
<dbReference type="EMBL" id="VOXD01000039">
    <property type="protein sequence ID" value="TXF86645.1"/>
    <property type="molecule type" value="Genomic_DNA"/>
</dbReference>
<dbReference type="Proteomes" id="UP000321907">
    <property type="component" value="Unassembled WGS sequence"/>
</dbReference>
<dbReference type="PANTHER" id="PTHR43547">
    <property type="entry name" value="TWO-COMPONENT HISTIDINE KINASE"/>
    <property type="match status" value="1"/>
</dbReference>
<evidence type="ECO:0000259" key="10">
    <source>
        <dbReference type="PROSITE" id="PS50109"/>
    </source>
</evidence>
<feature type="transmembrane region" description="Helical" evidence="8">
    <location>
        <begin position="350"/>
        <end position="372"/>
    </location>
</feature>
<sequence>MLIQISFFNPCVCFSFVRHLLLVFGLFAFLGLQASDSLIVSIPEGVERIGYDLIKDEQQVLFDRSGSYDISRLLTDDEVPWAPFAPASYEGKEYVGWSKTTFRNDGTLPRSDYLVFAGGTKAARAFVVRNKGEETTVVEPGTDAVPGLDPVIALYLSPGETATVYFRGTFSEWKNAARMYRTTLAGSDRVFKLRTRDFSHYYLYLGFILSLLIFSSLLFSFFRKYSILFCGILLLGFGGYFYGKMHVSGILPEDYLWITRIEGGPFIVLINLGLSGFIISYLDLRKVFPKLYPWYLGTAACIVGVNILPLLAIVPDSTSVTIANSVSILWAVFTIGIVVIAARKGGRSEFILLLSFGVLFLFSSIFVLGMLLKFRSDTLRGLFMWSTLALSGMILYGIYDKLTAGIRENQRLTDQHQFRTRFFANVTHEFRTPLTLILGPIKQLLQSSKEPAEQELLAIADRNARRQLHLVNQILDLSRTEASRSILEAMPVDLVPLLRRLTSTYDSLAVQRKITLTFSTKLSSLVVSAEAAKLETIIYNLLTNAFKFTPAGGSITVVLEATKDLAFITVRDTGKGISATALPFIFNRFYTDTTNAEEPVDSSGIGLALSRELVLLHGGTIDVSSEANVRTDFRIGLPFTPGLEAIAPEDIVSGFDPLVLDTSEELHVPKVHTPKGPLQAKKTPLVLIVEDNADMRTYLSRGLEGTYRVCTASNGREGVELARRLMPDLVVSDVMMPEMNGFELCLDLKTEITTSHIPIILLTARSASRDRLHGLDTGADDYLVKPFEVKELLARIRNLIRSRQMLRELFASSITLRPSEITATPVDQKFLSSAIQAVEDHIDDESFDIDQLAQHLAMSRTSLNRKFRALIDQSSNHFIRSIRLERAADLLLKTDKTVAIVACETGFGSATYFIKSFREKFGMTPGAYRKDQSS</sequence>
<dbReference type="InterPro" id="IPR036097">
    <property type="entry name" value="HisK_dim/P_sf"/>
</dbReference>
<dbReference type="SMART" id="SM00448">
    <property type="entry name" value="REC"/>
    <property type="match status" value="1"/>
</dbReference>
<keyword evidence="13" id="KW-1185">Reference proteome</keyword>
<evidence type="ECO:0000256" key="1">
    <source>
        <dbReference type="ARBA" id="ARBA00000085"/>
    </source>
</evidence>
<feature type="transmembrane region" description="Helical" evidence="8">
    <location>
        <begin position="294"/>
        <end position="314"/>
    </location>
</feature>
<evidence type="ECO:0000256" key="8">
    <source>
        <dbReference type="SAM" id="Phobius"/>
    </source>
</evidence>
<keyword evidence="4" id="KW-0805">Transcription regulation</keyword>
<evidence type="ECO:0000259" key="11">
    <source>
        <dbReference type="PROSITE" id="PS50110"/>
    </source>
</evidence>
<dbReference type="InterPro" id="IPR011006">
    <property type="entry name" value="CheY-like_superfamily"/>
</dbReference>
<dbReference type="SUPFAM" id="SSF55874">
    <property type="entry name" value="ATPase domain of HSP90 chaperone/DNA topoisomerase II/histidine kinase"/>
    <property type="match status" value="1"/>
</dbReference>
<dbReference type="AlphaFoldDB" id="A0A5C7FPH8"/>
<evidence type="ECO:0000259" key="9">
    <source>
        <dbReference type="PROSITE" id="PS01124"/>
    </source>
</evidence>
<dbReference type="SUPFAM" id="SSF47384">
    <property type="entry name" value="Homodimeric domain of signal transducing histidine kinase"/>
    <property type="match status" value="1"/>
</dbReference>
<dbReference type="OrthoDB" id="1489484at2"/>